<protein>
    <submittedName>
        <fullName evidence="2">Uncharacterized protein</fullName>
    </submittedName>
</protein>
<dbReference type="RefSeq" id="XP_025468892.1">
    <property type="nucleotide sequence ID" value="XM_025606582.1"/>
</dbReference>
<dbReference type="EMBL" id="MSFK01000010">
    <property type="protein sequence ID" value="PWY90514.1"/>
    <property type="molecule type" value="Genomic_DNA"/>
</dbReference>
<feature type="chain" id="PRO_5016371348" evidence="1">
    <location>
        <begin position="22"/>
        <end position="97"/>
    </location>
</feature>
<evidence type="ECO:0000313" key="2">
    <source>
        <dbReference type="EMBL" id="PWY90514.1"/>
    </source>
</evidence>
<dbReference type="AlphaFoldDB" id="A0A317WVT0"/>
<comment type="caution">
    <text evidence="2">The sequence shown here is derived from an EMBL/GenBank/DDBJ whole genome shotgun (WGS) entry which is preliminary data.</text>
</comment>
<keyword evidence="1" id="KW-0732">Signal</keyword>
<reference evidence="2 3" key="1">
    <citation type="submission" date="2016-12" db="EMBL/GenBank/DDBJ databases">
        <title>The genomes of Aspergillus section Nigri reveals drivers in fungal speciation.</title>
        <authorList>
            <consortium name="DOE Joint Genome Institute"/>
            <person name="Vesth T.C."/>
            <person name="Nybo J."/>
            <person name="Theobald S."/>
            <person name="Brandl J."/>
            <person name="Frisvad J.C."/>
            <person name="Nielsen K.F."/>
            <person name="Lyhne E.K."/>
            <person name="Kogle M.E."/>
            <person name="Kuo A."/>
            <person name="Riley R."/>
            <person name="Clum A."/>
            <person name="Nolan M."/>
            <person name="Lipzen A."/>
            <person name="Salamov A."/>
            <person name="Henrissat B."/>
            <person name="Wiebenga A."/>
            <person name="De Vries R.P."/>
            <person name="Grigoriev I.V."/>
            <person name="Mortensen U.H."/>
            <person name="Andersen M.R."/>
            <person name="Baker S.E."/>
        </authorList>
    </citation>
    <scope>NUCLEOTIDE SEQUENCE [LARGE SCALE GENOMIC DNA]</scope>
    <source>
        <strain evidence="2 3">CBS 115572</strain>
    </source>
</reference>
<organism evidence="2 3">
    <name type="scientific">Aspergillus sclerotioniger CBS 115572</name>
    <dbReference type="NCBI Taxonomy" id="1450535"/>
    <lineage>
        <taxon>Eukaryota</taxon>
        <taxon>Fungi</taxon>
        <taxon>Dikarya</taxon>
        <taxon>Ascomycota</taxon>
        <taxon>Pezizomycotina</taxon>
        <taxon>Eurotiomycetes</taxon>
        <taxon>Eurotiomycetidae</taxon>
        <taxon>Eurotiales</taxon>
        <taxon>Aspergillaceae</taxon>
        <taxon>Aspergillus</taxon>
        <taxon>Aspergillus subgen. Circumdati</taxon>
    </lineage>
</organism>
<evidence type="ECO:0000256" key="1">
    <source>
        <dbReference type="SAM" id="SignalP"/>
    </source>
</evidence>
<evidence type="ECO:0000313" key="3">
    <source>
        <dbReference type="Proteomes" id="UP000246702"/>
    </source>
</evidence>
<proteinExistence type="predicted"/>
<dbReference type="GeneID" id="37108725"/>
<sequence length="97" mass="10671">MADGCILVIVVPLLIPSVVLSNSSACHALIDGPKKVKFLQAETNVIPFSVTGTRTKTEGVTQSYGPFLHLPGTDWLIYSIENERQYCPVIRYIYGES</sequence>
<accession>A0A317WVT0</accession>
<dbReference type="Proteomes" id="UP000246702">
    <property type="component" value="Unassembled WGS sequence"/>
</dbReference>
<keyword evidence="3" id="KW-1185">Reference proteome</keyword>
<gene>
    <name evidence="2" type="ORF">BO94DRAFT_27455</name>
</gene>
<feature type="signal peptide" evidence="1">
    <location>
        <begin position="1"/>
        <end position="21"/>
    </location>
</feature>
<name>A0A317WVT0_9EURO</name>